<keyword evidence="3" id="KW-0378">Hydrolase</keyword>
<dbReference type="GO" id="GO:0080120">
    <property type="term" value="P:CAAX-box protein maturation"/>
    <property type="evidence" value="ECO:0007669"/>
    <property type="project" value="UniProtKB-ARBA"/>
</dbReference>
<feature type="transmembrane region" description="Helical" evidence="1">
    <location>
        <begin position="192"/>
        <end position="209"/>
    </location>
</feature>
<dbReference type="GO" id="GO:0006508">
    <property type="term" value="P:proteolysis"/>
    <property type="evidence" value="ECO:0007669"/>
    <property type="project" value="UniProtKB-KW"/>
</dbReference>
<keyword evidence="1" id="KW-0812">Transmembrane</keyword>
<keyword evidence="1" id="KW-0472">Membrane</keyword>
<accession>A0A1B1TF70</accession>
<dbReference type="GO" id="GO:0004175">
    <property type="term" value="F:endopeptidase activity"/>
    <property type="evidence" value="ECO:0007669"/>
    <property type="project" value="UniProtKB-ARBA"/>
</dbReference>
<dbReference type="PANTHER" id="PTHR43592">
    <property type="entry name" value="CAAX AMINO TERMINAL PROTEASE"/>
    <property type="match status" value="1"/>
</dbReference>
<proteinExistence type="predicted"/>
<feature type="domain" description="CAAX prenyl protease 2/Lysostaphin resistance protein A-like" evidence="2">
    <location>
        <begin position="127"/>
        <end position="227"/>
    </location>
</feature>
<sequence>MISEQKSEDTTVSNQRNLALLGLILVAIAPSISVITGFAFKAGLLAIFVFIFTKVWIFGLPAFWYLRIEKGEKSLSWPENGGWKVSTLLGIGMLIVIFIAYFSIGDKLLRADELTEILDSVGLTVAWKFALAIIFWVFINSVLEEYVFRWFITSKIEQLIGGVWIPIFLSAGIFTVHHTIALAFFIDPLGNFIASLGVFIGGAIFSWLYMRYRSIWVAWVAHAIADVAIFIIGWNMVIGF</sequence>
<organism evidence="3">
    <name type="scientific">uncultured Poseidoniia archaeon</name>
    <dbReference type="NCBI Taxonomy" id="1697135"/>
    <lineage>
        <taxon>Archaea</taxon>
        <taxon>Methanobacteriati</taxon>
        <taxon>Thermoplasmatota</taxon>
        <taxon>Candidatus Poseidoniia</taxon>
        <taxon>environmental samples</taxon>
    </lineage>
</organism>
<feature type="transmembrane region" description="Helical" evidence="1">
    <location>
        <begin position="87"/>
        <end position="105"/>
    </location>
</feature>
<dbReference type="AlphaFoldDB" id="A0A1B1TF70"/>
<dbReference type="InterPro" id="IPR003675">
    <property type="entry name" value="Rce1/LyrA-like_dom"/>
</dbReference>
<dbReference type="Pfam" id="PF02517">
    <property type="entry name" value="Rce1-like"/>
    <property type="match status" value="1"/>
</dbReference>
<keyword evidence="1" id="KW-1133">Transmembrane helix</keyword>
<evidence type="ECO:0000313" key="3">
    <source>
        <dbReference type="EMBL" id="ANV80902.1"/>
    </source>
</evidence>
<reference evidence="3" key="2">
    <citation type="journal article" date="2015" name="ISME J.">
        <title>A new class of marine Euryarchaeota group II from the Mediterranean deep chlorophyll maximum.</title>
        <authorList>
            <person name="Martin-Cuadrado A.B."/>
            <person name="Garcia-Heredia I."/>
            <person name="Molto A.G."/>
            <person name="Lopez-Ubeda R."/>
            <person name="Kimes N."/>
            <person name="Lopez-Garcia P."/>
            <person name="Moreira D."/>
            <person name="Rodriguez-Valera F."/>
        </authorList>
    </citation>
    <scope>NUCLEOTIDE SEQUENCE</scope>
</reference>
<reference evidence="3" key="1">
    <citation type="submission" date="2014-11" db="EMBL/GenBank/DDBJ databases">
        <authorList>
            <person name="Zhu J."/>
            <person name="Qi W."/>
            <person name="Song R."/>
        </authorList>
    </citation>
    <scope>NUCLEOTIDE SEQUENCE</scope>
</reference>
<name>A0A1B1TF70_9ARCH</name>
<dbReference type="EMBL" id="KP211911">
    <property type="protein sequence ID" value="ANV80902.1"/>
    <property type="molecule type" value="Genomic_DNA"/>
</dbReference>
<protein>
    <submittedName>
        <fullName evidence="3">Putative CAAX amino terminal protease-like protein</fullName>
    </submittedName>
</protein>
<feature type="transmembrane region" description="Helical" evidence="1">
    <location>
        <begin position="216"/>
        <end position="237"/>
    </location>
</feature>
<feature type="transmembrane region" description="Helical" evidence="1">
    <location>
        <begin position="163"/>
        <end position="186"/>
    </location>
</feature>
<feature type="transmembrane region" description="Helical" evidence="1">
    <location>
        <begin position="46"/>
        <end position="66"/>
    </location>
</feature>
<keyword evidence="3" id="KW-0645">Protease</keyword>
<evidence type="ECO:0000256" key="1">
    <source>
        <dbReference type="SAM" id="Phobius"/>
    </source>
</evidence>
<feature type="transmembrane region" description="Helical" evidence="1">
    <location>
        <begin position="20"/>
        <end position="40"/>
    </location>
</feature>
<feature type="transmembrane region" description="Helical" evidence="1">
    <location>
        <begin position="125"/>
        <end position="143"/>
    </location>
</feature>
<evidence type="ECO:0000259" key="2">
    <source>
        <dbReference type="Pfam" id="PF02517"/>
    </source>
</evidence>
<dbReference type="PANTHER" id="PTHR43592:SF15">
    <property type="entry name" value="CAAX AMINO TERMINAL PROTEASE FAMILY PROTEIN"/>
    <property type="match status" value="1"/>
</dbReference>